<dbReference type="SUPFAM" id="SSF46785">
    <property type="entry name" value="Winged helix' DNA-binding domain"/>
    <property type="match status" value="1"/>
</dbReference>
<evidence type="ECO:0000313" key="5">
    <source>
        <dbReference type="EMBL" id="MFB5192417.1"/>
    </source>
</evidence>
<keyword evidence="6" id="KW-1185">Reference proteome</keyword>
<keyword evidence="2" id="KW-0238">DNA-binding</keyword>
<dbReference type="PANTHER" id="PTHR33164:SF64">
    <property type="entry name" value="TRANSCRIPTIONAL REGULATOR SLYA"/>
    <property type="match status" value="1"/>
</dbReference>
<reference evidence="5 6" key="1">
    <citation type="journal article" date="2024" name="Int. J. Mol. Sci.">
        <title>Exploration of Alicyclobacillus spp. Genome in Search of Antibiotic Resistance.</title>
        <authorList>
            <person name="Bucka-Kolendo J."/>
            <person name="Kiousi D.E."/>
            <person name="Dekowska A."/>
            <person name="Mikolajczuk-Szczyrba A."/>
            <person name="Karadedos D.M."/>
            <person name="Michael P."/>
            <person name="Galanis A."/>
            <person name="Sokolowska B."/>
        </authorList>
    </citation>
    <scope>NUCLEOTIDE SEQUENCE [LARGE SCALE GENOMIC DNA]</scope>
    <source>
        <strain evidence="5 6">KKP 3000</strain>
    </source>
</reference>
<proteinExistence type="predicted"/>
<evidence type="ECO:0000259" key="4">
    <source>
        <dbReference type="PROSITE" id="PS50995"/>
    </source>
</evidence>
<organism evidence="5 6">
    <name type="scientific">Alicyclobacillus fastidiosus</name>
    <dbReference type="NCBI Taxonomy" id="392011"/>
    <lineage>
        <taxon>Bacteria</taxon>
        <taxon>Bacillati</taxon>
        <taxon>Bacillota</taxon>
        <taxon>Bacilli</taxon>
        <taxon>Bacillales</taxon>
        <taxon>Alicyclobacillaceae</taxon>
        <taxon>Alicyclobacillus</taxon>
    </lineage>
</organism>
<sequence length="146" mass="17061">MEDESDLIPGSLSYKLANASRHLINQLNRNFKDNHLSITYEQFRIIIRLWKEDGLTQGQLAVLTDKDEPSVSRLINNMIKRKLVERIPHPDDRRTNLIFLTEEGRNIQHELYVQLNKTTEEALRDISEHDVAICLEVLDKVTRNLT</sequence>
<dbReference type="Proteomes" id="UP001579974">
    <property type="component" value="Unassembled WGS sequence"/>
</dbReference>
<evidence type="ECO:0000256" key="2">
    <source>
        <dbReference type="ARBA" id="ARBA00023125"/>
    </source>
</evidence>
<evidence type="ECO:0000256" key="1">
    <source>
        <dbReference type="ARBA" id="ARBA00023015"/>
    </source>
</evidence>
<dbReference type="InterPro" id="IPR036390">
    <property type="entry name" value="WH_DNA-bd_sf"/>
</dbReference>
<dbReference type="EMBL" id="JBDXSU010000022">
    <property type="protein sequence ID" value="MFB5192417.1"/>
    <property type="molecule type" value="Genomic_DNA"/>
</dbReference>
<feature type="domain" description="HTH marR-type" evidence="4">
    <location>
        <begin position="9"/>
        <end position="143"/>
    </location>
</feature>
<evidence type="ECO:0000313" key="6">
    <source>
        <dbReference type="Proteomes" id="UP001579974"/>
    </source>
</evidence>
<accession>A0ABV5AJL6</accession>
<dbReference type="RefSeq" id="WP_275473279.1">
    <property type="nucleotide sequence ID" value="NZ_CP162940.1"/>
</dbReference>
<dbReference type="PANTHER" id="PTHR33164">
    <property type="entry name" value="TRANSCRIPTIONAL REGULATOR, MARR FAMILY"/>
    <property type="match status" value="1"/>
</dbReference>
<dbReference type="Gene3D" id="1.10.10.10">
    <property type="entry name" value="Winged helix-like DNA-binding domain superfamily/Winged helix DNA-binding domain"/>
    <property type="match status" value="1"/>
</dbReference>
<dbReference type="PRINTS" id="PR00598">
    <property type="entry name" value="HTHMARR"/>
</dbReference>
<dbReference type="InterPro" id="IPR036388">
    <property type="entry name" value="WH-like_DNA-bd_sf"/>
</dbReference>
<protein>
    <submittedName>
        <fullName evidence="5">MarR family transcriptional regulator</fullName>
    </submittedName>
</protein>
<dbReference type="PROSITE" id="PS50995">
    <property type="entry name" value="HTH_MARR_2"/>
    <property type="match status" value="1"/>
</dbReference>
<keyword evidence="1" id="KW-0805">Transcription regulation</keyword>
<dbReference type="InterPro" id="IPR039422">
    <property type="entry name" value="MarR/SlyA-like"/>
</dbReference>
<evidence type="ECO:0000256" key="3">
    <source>
        <dbReference type="ARBA" id="ARBA00023163"/>
    </source>
</evidence>
<name>A0ABV5AJL6_9BACL</name>
<dbReference type="SMART" id="SM00347">
    <property type="entry name" value="HTH_MARR"/>
    <property type="match status" value="1"/>
</dbReference>
<dbReference type="Pfam" id="PF12802">
    <property type="entry name" value="MarR_2"/>
    <property type="match status" value="1"/>
</dbReference>
<keyword evidence="3" id="KW-0804">Transcription</keyword>
<comment type="caution">
    <text evidence="5">The sequence shown here is derived from an EMBL/GenBank/DDBJ whole genome shotgun (WGS) entry which is preliminary data.</text>
</comment>
<dbReference type="InterPro" id="IPR000835">
    <property type="entry name" value="HTH_MarR-typ"/>
</dbReference>
<gene>
    <name evidence="5" type="ORF">KKP3000_001620</name>
</gene>